<accession>A0A0F8Y082</accession>
<dbReference type="EMBL" id="LAZR01069471">
    <property type="protein sequence ID" value="KKK47644.1"/>
    <property type="molecule type" value="Genomic_DNA"/>
</dbReference>
<feature type="non-terminal residue" evidence="2">
    <location>
        <position position="128"/>
    </location>
</feature>
<dbReference type="AlphaFoldDB" id="A0A0F8Y082"/>
<dbReference type="Pfam" id="PF09588">
    <property type="entry name" value="YqaJ"/>
    <property type="match status" value="1"/>
</dbReference>
<feature type="domain" description="YqaJ viral recombinase" evidence="1">
    <location>
        <begin position="9"/>
        <end position="75"/>
    </location>
</feature>
<dbReference type="Gene3D" id="3.90.320.10">
    <property type="match status" value="1"/>
</dbReference>
<reference evidence="2" key="1">
    <citation type="journal article" date="2015" name="Nature">
        <title>Complex archaea that bridge the gap between prokaryotes and eukaryotes.</title>
        <authorList>
            <person name="Spang A."/>
            <person name="Saw J.H."/>
            <person name="Jorgensen S.L."/>
            <person name="Zaremba-Niedzwiedzka K."/>
            <person name="Martijn J."/>
            <person name="Lind A.E."/>
            <person name="van Eijk R."/>
            <person name="Schleper C."/>
            <person name="Guy L."/>
            <person name="Ettema T.J."/>
        </authorList>
    </citation>
    <scope>NUCLEOTIDE SEQUENCE</scope>
</reference>
<proteinExistence type="predicted"/>
<dbReference type="InterPro" id="IPR019080">
    <property type="entry name" value="YqaJ_viral_recombinase"/>
</dbReference>
<sequence>MNPYRKIRDFHASRSKGVGSSDIPVLALLTKKWGSTPYQLWRVKTGREAPWQGNEYTWWGKYHEKSVLYRYVHDHYSPDEADRFLSARLRNRSSGFLKSFTEVRHPDPEYKFALSHIDLLIEQDLVHD</sequence>
<gene>
    <name evidence="2" type="ORF">LCGC14_3153100</name>
</gene>
<evidence type="ECO:0000313" key="2">
    <source>
        <dbReference type="EMBL" id="KKK47644.1"/>
    </source>
</evidence>
<name>A0A0F8Y082_9ZZZZ</name>
<comment type="caution">
    <text evidence="2">The sequence shown here is derived from an EMBL/GenBank/DDBJ whole genome shotgun (WGS) entry which is preliminary data.</text>
</comment>
<dbReference type="InterPro" id="IPR011604">
    <property type="entry name" value="PDDEXK-like_dom_sf"/>
</dbReference>
<organism evidence="2">
    <name type="scientific">marine sediment metagenome</name>
    <dbReference type="NCBI Taxonomy" id="412755"/>
    <lineage>
        <taxon>unclassified sequences</taxon>
        <taxon>metagenomes</taxon>
        <taxon>ecological metagenomes</taxon>
    </lineage>
</organism>
<evidence type="ECO:0000259" key="1">
    <source>
        <dbReference type="Pfam" id="PF09588"/>
    </source>
</evidence>
<protein>
    <recommendedName>
        <fullName evidence="1">YqaJ viral recombinase domain-containing protein</fullName>
    </recommendedName>
</protein>